<organism evidence="3 4">
    <name type="scientific">Tanacetum coccineum</name>
    <dbReference type="NCBI Taxonomy" id="301880"/>
    <lineage>
        <taxon>Eukaryota</taxon>
        <taxon>Viridiplantae</taxon>
        <taxon>Streptophyta</taxon>
        <taxon>Embryophyta</taxon>
        <taxon>Tracheophyta</taxon>
        <taxon>Spermatophyta</taxon>
        <taxon>Magnoliopsida</taxon>
        <taxon>eudicotyledons</taxon>
        <taxon>Gunneridae</taxon>
        <taxon>Pentapetalae</taxon>
        <taxon>asterids</taxon>
        <taxon>campanulids</taxon>
        <taxon>Asterales</taxon>
        <taxon>Asteraceae</taxon>
        <taxon>Asteroideae</taxon>
        <taxon>Anthemideae</taxon>
        <taxon>Anthemidinae</taxon>
        <taxon>Tanacetum</taxon>
    </lineage>
</organism>
<dbReference type="Proteomes" id="UP001151760">
    <property type="component" value="Unassembled WGS sequence"/>
</dbReference>
<dbReference type="PROSITE" id="PS50011">
    <property type="entry name" value="PROTEIN_KINASE_DOM"/>
    <property type="match status" value="1"/>
</dbReference>
<name>A0ABQ5B9A9_9ASTR</name>
<keyword evidence="1" id="KW-0067">ATP-binding</keyword>
<dbReference type="Gene3D" id="1.10.510.10">
    <property type="entry name" value="Transferase(Phosphotransferase) domain 1"/>
    <property type="match status" value="1"/>
</dbReference>
<dbReference type="SUPFAM" id="SSF56112">
    <property type="entry name" value="Protein kinase-like (PK-like)"/>
    <property type="match status" value="1"/>
</dbReference>
<dbReference type="Gene3D" id="3.30.200.20">
    <property type="entry name" value="Phosphorylase Kinase, domain 1"/>
    <property type="match status" value="1"/>
</dbReference>
<dbReference type="Pfam" id="PF14299">
    <property type="entry name" value="PP2"/>
    <property type="match status" value="1"/>
</dbReference>
<evidence type="ECO:0000313" key="3">
    <source>
        <dbReference type="EMBL" id="GJT10081.1"/>
    </source>
</evidence>
<dbReference type="InterPro" id="IPR017441">
    <property type="entry name" value="Protein_kinase_ATP_BS"/>
</dbReference>
<dbReference type="InterPro" id="IPR001245">
    <property type="entry name" value="Ser-Thr/Tyr_kinase_cat_dom"/>
</dbReference>
<feature type="binding site" evidence="1">
    <location>
        <position position="58"/>
    </location>
    <ligand>
        <name>ATP</name>
        <dbReference type="ChEBI" id="CHEBI:30616"/>
    </ligand>
</feature>
<dbReference type="InterPro" id="IPR025886">
    <property type="entry name" value="PP2-like"/>
</dbReference>
<dbReference type="InterPro" id="IPR011009">
    <property type="entry name" value="Kinase-like_dom_sf"/>
</dbReference>
<evidence type="ECO:0000313" key="4">
    <source>
        <dbReference type="Proteomes" id="UP001151760"/>
    </source>
</evidence>
<comment type="caution">
    <text evidence="3">The sequence shown here is derived from an EMBL/GenBank/DDBJ whole genome shotgun (WGS) entry which is preliminary data.</text>
</comment>
<proteinExistence type="predicted"/>
<gene>
    <name evidence="3" type="ORF">Tco_0857123</name>
</gene>
<dbReference type="InterPro" id="IPR045272">
    <property type="entry name" value="ANXUR1/2-like"/>
</dbReference>
<dbReference type="EMBL" id="BQNB010012961">
    <property type="protein sequence ID" value="GJT10081.1"/>
    <property type="molecule type" value="Genomic_DNA"/>
</dbReference>
<keyword evidence="4" id="KW-1185">Reference proteome</keyword>
<dbReference type="InterPro" id="IPR000719">
    <property type="entry name" value="Prot_kinase_dom"/>
</dbReference>
<accession>A0ABQ5B9A9</accession>
<feature type="domain" description="Protein kinase" evidence="2">
    <location>
        <begin position="25"/>
        <end position="369"/>
    </location>
</feature>
<sequence>MAFFLTEFKNLKIQLEDIRLATNNFDESKVIGGGGFGKVYEGELSHSQSEEKSLVAIKRLDRRYGQGDPEFFKEIRMLSCYRHENLISLLGFCNQEGEMVLITSHSSGEVSNACTPGYCDPLYMETYSLTKESDVYSFGVVLFEVMCGRLCVENSNGRLNVYVPSWRKSYEENKLNEIILQDLIQQMNPSSLKTFSDIAFRCLRKAREERPTMSRVVEELEIALESQEFPDLRLELLTRYEEILKAVDPLQTYVYKTGNQLKELLSKGLVVYGKTCLFINEKGHNIERIYIQSCLDPVEIKASDLQPPSVDIVNSRFPRGLCYEYYRQSKAQVRAEYLSPHISYTVNLVFRYKYQSRFKEGEALSYRLVGEDEIRVFIVYPSYMREDGWFIAPLYQFTSQHKTADLQFEFQFPHTSLIFAGIEFQPYEEKVELQQYQDIVEVATQSLFYTSLDELKQILSKGVYINGYKTWFSLNEKGEHCHMISMKDCLIPNEDFPSQYKSNRWSRFPAGFYQTNNKGFKTHVKTQLLSPSITYTVNLVFHAPVYVHQVYVNPKYRFRGETTTYTVYLAKRIGDEMMHMAELCQFTSHGRTSDLEIIFDDPGTNVVEVEGILFLPLPVEIVEDQGSKDDKVENFQTISDSESDTYWEQMFPNDYEEILNLSKDSPMWTTKKELYSILIRGFLINNGQEWFTVDKHGKKCPMLSSRATWVTERIGSRPWTQQRVARATWESSHESRFGEVLVITAGDKFELVNDIKPEVLSADTKYASYFVFKLPSDQSKFEFSLAMRNERFEFDNYGMTKNKSSYIYLVSPPNTPVIGQKFDENSYNPLNRHKQCYFPRQRGDGWMEVKAWEFETRSTPTTVSMHIHLERLVEKNLSGLIIHGIELRPI</sequence>
<evidence type="ECO:0000256" key="1">
    <source>
        <dbReference type="PROSITE-ProRule" id="PRU10141"/>
    </source>
</evidence>
<dbReference type="Pfam" id="PF07714">
    <property type="entry name" value="PK_Tyr_Ser-Thr"/>
    <property type="match status" value="2"/>
</dbReference>
<reference evidence="3" key="2">
    <citation type="submission" date="2022-01" db="EMBL/GenBank/DDBJ databases">
        <authorList>
            <person name="Yamashiro T."/>
            <person name="Shiraishi A."/>
            <person name="Satake H."/>
            <person name="Nakayama K."/>
        </authorList>
    </citation>
    <scope>NUCLEOTIDE SEQUENCE</scope>
</reference>
<dbReference type="PANTHER" id="PTHR27003:SF338">
    <property type="entry name" value="TYROSINE-PROTEIN KINASE, NON-RECEPTOR JAK_TYK2-RELATED"/>
    <property type="match status" value="1"/>
</dbReference>
<evidence type="ECO:0000259" key="2">
    <source>
        <dbReference type="PROSITE" id="PS50011"/>
    </source>
</evidence>
<dbReference type="PANTHER" id="PTHR27003">
    <property type="entry name" value="OS07G0166700 PROTEIN"/>
    <property type="match status" value="1"/>
</dbReference>
<dbReference type="PROSITE" id="PS00107">
    <property type="entry name" value="PROTEIN_KINASE_ATP"/>
    <property type="match status" value="1"/>
</dbReference>
<reference evidence="3" key="1">
    <citation type="journal article" date="2022" name="Int. J. Mol. Sci.">
        <title>Draft Genome of Tanacetum Coccineum: Genomic Comparison of Closely Related Tanacetum-Family Plants.</title>
        <authorList>
            <person name="Yamashiro T."/>
            <person name="Shiraishi A."/>
            <person name="Nakayama K."/>
            <person name="Satake H."/>
        </authorList>
    </citation>
    <scope>NUCLEOTIDE SEQUENCE</scope>
</reference>
<protein>
    <submittedName>
        <fullName evidence="3">Kinase-like domain, phloem protein 2-like protein</fullName>
    </submittedName>
</protein>
<keyword evidence="1" id="KW-0547">Nucleotide-binding</keyword>